<evidence type="ECO:0000259" key="2">
    <source>
        <dbReference type="Pfam" id="PF14856"/>
    </source>
</evidence>
<feature type="domain" description="Ecp2 effector protein-like" evidence="2">
    <location>
        <begin position="62"/>
        <end position="170"/>
    </location>
</feature>
<proteinExistence type="predicted"/>
<keyword evidence="1" id="KW-0732">Signal</keyword>
<reference evidence="3 4" key="1">
    <citation type="submission" date="2015-09" db="EMBL/GenBank/DDBJ databases">
        <title>Host preference determinants of Valsa canker pathogens revealed by comparative genomics.</title>
        <authorList>
            <person name="Yin Z."/>
            <person name="Huang L."/>
        </authorList>
    </citation>
    <scope>NUCLEOTIDE SEQUENCE [LARGE SCALE GENOMIC DNA]</scope>
    <source>
        <strain evidence="3 4">YSFL</strain>
    </source>
</reference>
<dbReference type="EMBL" id="LJZO01000045">
    <property type="protein sequence ID" value="ROV91132.1"/>
    <property type="molecule type" value="Genomic_DNA"/>
</dbReference>
<organism evidence="3 4">
    <name type="scientific">Cytospora chrysosperma</name>
    <name type="common">Cytospora canker fungus</name>
    <name type="synonym">Sphaeria chrysosperma</name>
    <dbReference type="NCBI Taxonomy" id="252740"/>
    <lineage>
        <taxon>Eukaryota</taxon>
        <taxon>Fungi</taxon>
        <taxon>Dikarya</taxon>
        <taxon>Ascomycota</taxon>
        <taxon>Pezizomycotina</taxon>
        <taxon>Sordariomycetes</taxon>
        <taxon>Sordariomycetidae</taxon>
        <taxon>Diaporthales</taxon>
        <taxon>Cytosporaceae</taxon>
        <taxon>Cytospora</taxon>
    </lineage>
</organism>
<accession>A0A423VJL0</accession>
<evidence type="ECO:0000313" key="3">
    <source>
        <dbReference type="EMBL" id="ROV91132.1"/>
    </source>
</evidence>
<name>A0A423VJL0_CYTCH</name>
<feature type="chain" id="PRO_5019478380" description="Ecp2 effector protein-like domain-containing protein" evidence="1">
    <location>
        <begin position="21"/>
        <end position="196"/>
    </location>
</feature>
<dbReference type="OrthoDB" id="5215277at2759"/>
<evidence type="ECO:0000313" key="4">
    <source>
        <dbReference type="Proteomes" id="UP000284375"/>
    </source>
</evidence>
<evidence type="ECO:0000256" key="1">
    <source>
        <dbReference type="SAM" id="SignalP"/>
    </source>
</evidence>
<sequence>MMFASVIFTILASLALPALAGPVYRSQAIATRNFIPEHIVWQSNANRTHGPMVPNFGSVKACQRITYYSGTPASGIRRSDCQNLVYQMESDPGYWEMWWWDSTSDCKTLASNGTCNFAISRFDGRASNYDHASDVAIIGSSDVVNVLNHVLSYGSGDDINSDSIAGEMNCKWYIANNTTMGFVVRNNDAVRDTNSP</sequence>
<dbReference type="AlphaFoldDB" id="A0A423VJL0"/>
<dbReference type="Proteomes" id="UP000284375">
    <property type="component" value="Unassembled WGS sequence"/>
</dbReference>
<feature type="signal peptide" evidence="1">
    <location>
        <begin position="1"/>
        <end position="20"/>
    </location>
</feature>
<dbReference type="InterPro" id="IPR029226">
    <property type="entry name" value="Ecp2-like"/>
</dbReference>
<keyword evidence="4" id="KW-1185">Reference proteome</keyword>
<protein>
    <recommendedName>
        <fullName evidence="2">Ecp2 effector protein-like domain-containing protein</fullName>
    </recommendedName>
</protein>
<dbReference type="Pfam" id="PF14856">
    <property type="entry name" value="Hce2"/>
    <property type="match status" value="1"/>
</dbReference>
<comment type="caution">
    <text evidence="3">The sequence shown here is derived from an EMBL/GenBank/DDBJ whole genome shotgun (WGS) entry which is preliminary data.</text>
</comment>
<gene>
    <name evidence="3" type="ORF">VSDG_07833</name>
</gene>